<dbReference type="AlphaFoldDB" id="A0A2V4E114"/>
<feature type="transmembrane region" description="Helical" evidence="1">
    <location>
        <begin position="79"/>
        <end position="103"/>
    </location>
</feature>
<dbReference type="EMBL" id="QGLO01000004">
    <property type="protein sequence ID" value="PXY91762.1"/>
    <property type="molecule type" value="Genomic_DNA"/>
</dbReference>
<keyword evidence="1" id="KW-0472">Membrane</keyword>
<reference evidence="2 3" key="1">
    <citation type="submission" date="2018-05" db="EMBL/GenBank/DDBJ databases">
        <title>Reference genomes for bee gut microbiota database.</title>
        <authorList>
            <person name="Ellegaard K.M."/>
        </authorList>
    </citation>
    <scope>NUCLEOTIDE SEQUENCE [LARGE SCALE GENOMIC DNA]</scope>
    <source>
        <strain evidence="2 3">ESL0172</strain>
    </source>
</reference>
<protein>
    <submittedName>
        <fullName evidence="2">Uncharacterized protein</fullName>
    </submittedName>
</protein>
<evidence type="ECO:0000256" key="1">
    <source>
        <dbReference type="SAM" id="Phobius"/>
    </source>
</evidence>
<feature type="transmembrane region" description="Helical" evidence="1">
    <location>
        <begin position="21"/>
        <end position="39"/>
    </location>
</feature>
<keyword evidence="1" id="KW-0812">Transmembrane</keyword>
<accession>A0A2V4E114</accession>
<keyword evidence="1" id="KW-1133">Transmembrane helix</keyword>
<organism evidence="2 3">
    <name type="scientific">Gilliamella apis</name>
    <dbReference type="NCBI Taxonomy" id="1970738"/>
    <lineage>
        <taxon>Bacteria</taxon>
        <taxon>Pseudomonadati</taxon>
        <taxon>Pseudomonadota</taxon>
        <taxon>Gammaproteobacteria</taxon>
        <taxon>Orbales</taxon>
        <taxon>Orbaceae</taxon>
        <taxon>Gilliamella</taxon>
    </lineage>
</organism>
<gene>
    <name evidence="2" type="ORF">DKK78_05440</name>
</gene>
<name>A0A2V4E114_9GAMM</name>
<comment type="caution">
    <text evidence="2">The sequence shown here is derived from an EMBL/GenBank/DDBJ whole genome shotgun (WGS) entry which is preliminary data.</text>
</comment>
<sequence>MQEENNFLFQLANNIIEIFNKLFNLCFILAIFLFLSKILNNKILYGLSVLFYSFLLFYIVYCSHRFYKKEDKQSKIRDLVGFVLCIILSTSLLGLTYSATFLLNMLSSNL</sequence>
<proteinExistence type="predicted"/>
<evidence type="ECO:0000313" key="3">
    <source>
        <dbReference type="Proteomes" id="UP000247673"/>
    </source>
</evidence>
<feature type="transmembrane region" description="Helical" evidence="1">
    <location>
        <begin position="45"/>
        <end position="67"/>
    </location>
</feature>
<evidence type="ECO:0000313" key="2">
    <source>
        <dbReference type="EMBL" id="PXY91762.1"/>
    </source>
</evidence>
<dbReference type="Proteomes" id="UP000247673">
    <property type="component" value="Unassembled WGS sequence"/>
</dbReference>
<keyword evidence="3" id="KW-1185">Reference proteome</keyword>